<dbReference type="Pfam" id="PF02579">
    <property type="entry name" value="Nitro_FeMo-Co"/>
    <property type="match status" value="1"/>
</dbReference>
<evidence type="ECO:0000259" key="3">
    <source>
        <dbReference type="Pfam" id="PF02579"/>
    </source>
</evidence>
<dbReference type="Gene3D" id="3.30.420.130">
    <property type="entry name" value="Dinitrogenase iron-molybdenum cofactor biosynthesis domain"/>
    <property type="match status" value="1"/>
</dbReference>
<dbReference type="Proteomes" id="UP000886469">
    <property type="component" value="Unassembled WGS sequence"/>
</dbReference>
<dbReference type="PANTHER" id="PTHR33937:SF1">
    <property type="entry name" value="IRON-MOLIBDENUM COFACTOR PROCESSING PROTEIN"/>
    <property type="match status" value="1"/>
</dbReference>
<evidence type="ECO:0000313" key="6">
    <source>
        <dbReference type="Proteomes" id="UP000886469"/>
    </source>
</evidence>
<dbReference type="EMBL" id="SPMX01000053">
    <property type="protein sequence ID" value="NMQ06749.1"/>
    <property type="molecule type" value="Genomic_DNA"/>
</dbReference>
<proteinExistence type="inferred from homology"/>
<accession>A0ABX1TCH0</accession>
<comment type="similarity">
    <text evidence="1">Belongs to the NifX/NifY family.</text>
</comment>
<dbReference type="InterPro" id="IPR034169">
    <property type="entry name" value="NifX-like"/>
</dbReference>
<dbReference type="PANTHER" id="PTHR33937">
    <property type="entry name" value="IRON-MOLYBDENUM PROTEIN-RELATED-RELATED"/>
    <property type="match status" value="1"/>
</dbReference>
<comment type="caution">
    <text evidence="5">The sequence shown here is derived from an EMBL/GenBank/DDBJ whole genome shotgun (WGS) entry which is preliminary data.</text>
</comment>
<evidence type="ECO:0000256" key="2">
    <source>
        <dbReference type="ARBA" id="ARBA00023231"/>
    </source>
</evidence>
<sequence length="236" mass="25146">MSQSITREAALRIALAARELGDLSVGELVSALVSRLELPLTEVKLTSMTVADLQVLLQGDEVVETDIPKDRLKQAVRLLWGEGLVHSDLPPLAGYSDGDMPGSIRVACASNREDLLDGHFGSCERFLVYQVSPAEVRLIGVRPTLEADHAEDRNVARAALIDDCQIVYVQSIGGPATAKVVRAGVHPVKVAGGTALATLAQLQQALQHPPPWLARIMGVEASSLARFAANFAAEDA</sequence>
<evidence type="ECO:0000256" key="1">
    <source>
        <dbReference type="ARBA" id="ARBA00010285"/>
    </source>
</evidence>
<keyword evidence="6" id="KW-1185">Reference proteome</keyword>
<gene>
    <name evidence="5" type="ORF">E4Q08_16600</name>
</gene>
<dbReference type="InterPro" id="IPR051840">
    <property type="entry name" value="NifX/NifY_domain"/>
</dbReference>
<dbReference type="Pfam" id="PF16844">
    <property type="entry name" value="DIMCO_N"/>
    <property type="match status" value="1"/>
</dbReference>
<dbReference type="InterPro" id="IPR036105">
    <property type="entry name" value="DiNase_FeMo-co_biosyn_sf"/>
</dbReference>
<dbReference type="RefSeq" id="WP_169071204.1">
    <property type="nucleotide sequence ID" value="NZ_JAZKUC010000001.1"/>
</dbReference>
<protein>
    <submittedName>
        <fullName evidence="5">Dinitrogenase iron-molybdenum cofactor biosynthesis protein</fullName>
    </submittedName>
</protein>
<dbReference type="InterPro" id="IPR003731">
    <property type="entry name" value="Di-Nase_FeMo-co_biosynth"/>
</dbReference>
<name>A0ABX1TCH0_9PROT</name>
<dbReference type="InterPro" id="IPR031763">
    <property type="entry name" value="NafY_N"/>
</dbReference>
<feature type="domain" description="Dinitrogenase iron-molybdenum cofactor N-terminal" evidence="4">
    <location>
        <begin position="5"/>
        <end position="91"/>
    </location>
</feature>
<evidence type="ECO:0000259" key="4">
    <source>
        <dbReference type="Pfam" id="PF16844"/>
    </source>
</evidence>
<dbReference type="InterPro" id="IPR038127">
    <property type="entry name" value="NafY_N_sf"/>
</dbReference>
<dbReference type="SUPFAM" id="SSF53146">
    <property type="entry name" value="Nitrogenase accessory factor-like"/>
    <property type="match status" value="1"/>
</dbReference>
<organism evidence="5 6">
    <name type="scientific">Candidatus Accumulibacter contiguus</name>
    <dbReference type="NCBI Taxonomy" id="2954381"/>
    <lineage>
        <taxon>Bacteria</taxon>
        <taxon>Pseudomonadati</taxon>
        <taxon>Pseudomonadota</taxon>
        <taxon>Betaproteobacteria</taxon>
        <taxon>Candidatus Accumulibacter</taxon>
    </lineage>
</organism>
<keyword evidence="2" id="KW-0535">Nitrogen fixation</keyword>
<evidence type="ECO:0000313" key="5">
    <source>
        <dbReference type="EMBL" id="NMQ06749.1"/>
    </source>
</evidence>
<reference evidence="5" key="1">
    <citation type="submission" date="2019-03" db="EMBL/GenBank/DDBJ databases">
        <title>Metabolic reconstructions from genomes of highly enriched 'Candidatus Accumulibacter' and 'Candidatus Competibacter' bioreactor populations.</title>
        <authorList>
            <person name="Annavajhala M.K."/>
            <person name="Welles L."/>
            <person name="Abbas B."/>
            <person name="Sorokin D."/>
            <person name="Park H."/>
            <person name="Van Loosdrecht M."/>
            <person name="Chandran K."/>
        </authorList>
    </citation>
    <scope>NUCLEOTIDE SEQUENCE</scope>
    <source>
        <strain evidence="5">SBR_L</strain>
    </source>
</reference>
<feature type="domain" description="Dinitrogenase iron-molybdenum cofactor biosynthesis" evidence="3">
    <location>
        <begin position="114"/>
        <end position="203"/>
    </location>
</feature>
<dbReference type="Gene3D" id="1.10.150.590">
    <property type="entry name" value="Dinitrogenase iron-molybdenum cofactor, N-terminal"/>
    <property type="match status" value="1"/>
</dbReference>
<dbReference type="CDD" id="cd00853">
    <property type="entry name" value="NifX"/>
    <property type="match status" value="1"/>
</dbReference>